<reference evidence="1" key="1">
    <citation type="submission" date="2022-10" db="EMBL/GenBank/DDBJ databases">
        <title>Genome sequences of endogenous nimaviruses in decapod crustaceans.</title>
        <authorList>
            <person name="Kawato S."/>
            <person name="Nozaki R."/>
            <person name="Kondo H."/>
            <person name="Hirono I."/>
        </authorList>
    </citation>
    <scope>NUCLEOTIDE SEQUENCE</scope>
    <source>
        <strain evidence="1">TUMSAT20210906</strain>
    </source>
</reference>
<accession>A0A9C7C9M8</accession>
<dbReference type="EMBL" id="LC738883">
    <property type="protein sequence ID" value="BDT63362.1"/>
    <property type="molecule type" value="Genomic_DNA"/>
</dbReference>
<evidence type="ECO:0000313" key="1">
    <source>
        <dbReference type="EMBL" id="BDT63362.1"/>
    </source>
</evidence>
<protein>
    <submittedName>
        <fullName evidence="1">Uncharacterized protein</fullName>
    </submittedName>
</protein>
<organism evidence="1">
    <name type="scientific">Armadillidium vulgare clopovirus</name>
    <dbReference type="NCBI Taxonomy" id="2984284"/>
    <lineage>
        <taxon>Viruses</taxon>
        <taxon>Viruses incertae sedis</taxon>
        <taxon>Naldaviricetes</taxon>
        <taxon>Nimaviridae</taxon>
    </lineage>
</organism>
<proteinExistence type="predicted"/>
<sequence length="293" mass="34753">MYQDELYFFENREFQADEFTSLSFKCRKNGTHCFTIINKNQKRFNLNLESLQQVLRQLSMFSKEERRFCLRVSIEENMRNLGEKSEGAAAAAEEEEDDTDDDFEVVSVVKESSLTTPQRKKKEESKKNYINLTMKKYQRGEGIDTICLQDKGYKFYLNGAQIIQHLIDLESEIEKFIFEFQNYQKILHYSEESLVKFYTNVRIEEGIVDGRKRFLDTSDESESVHLRFFLRSRRMMDDFKSRLGRNMSRKFFSSSAVPLGCIVYLLSHRDFQFNKMSKLISNNKKLIRKCVVV</sequence>
<name>A0A9C7C9M8_9VIRU</name>